<feature type="compositionally biased region" description="Polar residues" evidence="1">
    <location>
        <begin position="8"/>
        <end position="48"/>
    </location>
</feature>
<organism evidence="2">
    <name type="scientific">Tanacetum cinerariifolium</name>
    <name type="common">Dalmatian daisy</name>
    <name type="synonym">Chrysanthemum cinerariifolium</name>
    <dbReference type="NCBI Taxonomy" id="118510"/>
    <lineage>
        <taxon>Eukaryota</taxon>
        <taxon>Viridiplantae</taxon>
        <taxon>Streptophyta</taxon>
        <taxon>Embryophyta</taxon>
        <taxon>Tracheophyta</taxon>
        <taxon>Spermatophyta</taxon>
        <taxon>Magnoliopsida</taxon>
        <taxon>eudicotyledons</taxon>
        <taxon>Gunneridae</taxon>
        <taxon>Pentapetalae</taxon>
        <taxon>asterids</taxon>
        <taxon>campanulids</taxon>
        <taxon>Asterales</taxon>
        <taxon>Asteraceae</taxon>
        <taxon>Asteroideae</taxon>
        <taxon>Anthemideae</taxon>
        <taxon>Anthemidinae</taxon>
        <taxon>Tanacetum</taxon>
    </lineage>
</organism>
<feature type="region of interest" description="Disordered" evidence="1">
    <location>
        <begin position="8"/>
        <end position="54"/>
    </location>
</feature>
<feature type="non-terminal residue" evidence="2">
    <location>
        <position position="116"/>
    </location>
</feature>
<dbReference type="EMBL" id="BKCJ011756671">
    <property type="protein sequence ID" value="GFD50385.1"/>
    <property type="molecule type" value="Genomic_DNA"/>
</dbReference>
<protein>
    <recommendedName>
        <fullName evidence="3">Integrase, catalytic region, zinc finger, CCHC-type, peptidase aspartic, catalytic</fullName>
    </recommendedName>
</protein>
<dbReference type="AlphaFoldDB" id="A0A699WS23"/>
<reference evidence="2" key="1">
    <citation type="journal article" date="2019" name="Sci. Rep.">
        <title>Draft genome of Tanacetum cinerariifolium, the natural source of mosquito coil.</title>
        <authorList>
            <person name="Yamashiro T."/>
            <person name="Shiraishi A."/>
            <person name="Satake H."/>
            <person name="Nakayama K."/>
        </authorList>
    </citation>
    <scope>NUCLEOTIDE SEQUENCE</scope>
</reference>
<evidence type="ECO:0000256" key="1">
    <source>
        <dbReference type="SAM" id="MobiDB-lite"/>
    </source>
</evidence>
<proteinExistence type="predicted"/>
<evidence type="ECO:0008006" key="3">
    <source>
        <dbReference type="Google" id="ProtNLM"/>
    </source>
</evidence>
<feature type="region of interest" description="Disordered" evidence="1">
    <location>
        <begin position="90"/>
        <end position="116"/>
    </location>
</feature>
<name>A0A699WS23_TANCI</name>
<evidence type="ECO:0000313" key="2">
    <source>
        <dbReference type="EMBL" id="GFD50385.1"/>
    </source>
</evidence>
<comment type="caution">
    <text evidence="2">The sequence shown here is derived from an EMBL/GenBank/DDBJ whole genome shotgun (WGS) entry which is preliminary data.</text>
</comment>
<sequence length="116" mass="13336">MFYELLYRSSQVVPKSSAVSSPDAPNQRRQQHTTPLNNHSTPDPTCQDPTHKPTVASTENINQADMVEEYAEVENDEFINIFCTPIQDRGETSSRHVDSSNMHTFYQHHPSEHHWT</sequence>
<gene>
    <name evidence="2" type="ORF">Tci_922354</name>
</gene>
<accession>A0A699WS23</accession>